<dbReference type="EMBL" id="CAJPEX010000581">
    <property type="protein sequence ID" value="CAG0916391.1"/>
    <property type="molecule type" value="Genomic_DNA"/>
</dbReference>
<evidence type="ECO:0000313" key="3">
    <source>
        <dbReference type="Proteomes" id="UP000678499"/>
    </source>
</evidence>
<proteinExistence type="predicted"/>
<protein>
    <recommendedName>
        <fullName evidence="1">WSC domain-containing protein</fullName>
    </recommendedName>
</protein>
<sequence length="227" mass="24937">MQQMDLFRIVSVLTRGIAMVGAISRRGVDGLPTFTHEQHSIHCLIDDVSYPYFISSAGNYDPEKLSVEICSSTCRLLNFEFAGIASGKFCLCTNDSGFGKLENKTTCTLNCPTGLIAPCGGSKGEISVYKAALSAHYDPQAAFKRRRFSENSAAVSSKNDEYSDIGLEIELLKAQLFPNNVSIKSISPCCLSFCCGARAFERNLATESKEIEEEPERSVLPNWQHLL</sequence>
<name>A0A7R9BJJ2_9CRUS</name>
<dbReference type="Pfam" id="PF01822">
    <property type="entry name" value="WSC"/>
    <property type="match status" value="1"/>
</dbReference>
<reference evidence="2" key="1">
    <citation type="submission" date="2020-11" db="EMBL/GenBank/DDBJ databases">
        <authorList>
            <person name="Tran Van P."/>
        </authorList>
    </citation>
    <scope>NUCLEOTIDE SEQUENCE</scope>
</reference>
<gene>
    <name evidence="2" type="ORF">NMOB1V02_LOCUS4011</name>
</gene>
<dbReference type="InterPro" id="IPR002889">
    <property type="entry name" value="WSC_carb-bd"/>
</dbReference>
<keyword evidence="3" id="KW-1185">Reference proteome</keyword>
<evidence type="ECO:0000259" key="1">
    <source>
        <dbReference type="PROSITE" id="PS51212"/>
    </source>
</evidence>
<organism evidence="2">
    <name type="scientific">Notodromas monacha</name>
    <dbReference type="NCBI Taxonomy" id="399045"/>
    <lineage>
        <taxon>Eukaryota</taxon>
        <taxon>Metazoa</taxon>
        <taxon>Ecdysozoa</taxon>
        <taxon>Arthropoda</taxon>
        <taxon>Crustacea</taxon>
        <taxon>Oligostraca</taxon>
        <taxon>Ostracoda</taxon>
        <taxon>Podocopa</taxon>
        <taxon>Podocopida</taxon>
        <taxon>Cypridocopina</taxon>
        <taxon>Cypridoidea</taxon>
        <taxon>Cyprididae</taxon>
        <taxon>Notodromas</taxon>
    </lineage>
</organism>
<dbReference type="Proteomes" id="UP000678499">
    <property type="component" value="Unassembled WGS sequence"/>
</dbReference>
<dbReference type="AlphaFoldDB" id="A0A7R9BJJ2"/>
<dbReference type="EMBL" id="OA882618">
    <property type="protein sequence ID" value="CAD7276239.1"/>
    <property type="molecule type" value="Genomic_DNA"/>
</dbReference>
<feature type="domain" description="WSC" evidence="1">
    <location>
        <begin position="37"/>
        <end position="132"/>
    </location>
</feature>
<evidence type="ECO:0000313" key="2">
    <source>
        <dbReference type="EMBL" id="CAD7276239.1"/>
    </source>
</evidence>
<accession>A0A7R9BJJ2</accession>
<dbReference type="PROSITE" id="PS51212">
    <property type="entry name" value="WSC"/>
    <property type="match status" value="1"/>
</dbReference>
<dbReference type="OrthoDB" id="5985073at2759"/>